<dbReference type="GeneID" id="80882848"/>
<gene>
    <name evidence="2" type="ORF">POJ06DRAFT_253774</name>
</gene>
<proteinExistence type="predicted"/>
<sequence length="231" mass="26025">MNPMHGSILREFISPFLLKVRRSFYPFPSLLSLSILLFPSRSHSIFPDGTKLAFTSQMTERYLRSYPEIRNPMSMFSQSRIRPHVGQPHQYGPGGGSPRQQGEYFSSPTFSISTAIVIIVQESNCRTMNHLMSNDVLILNMPLPCSQAAWLARDEEDWSLAMKRHPPPTNHLSSGFNSRGRDALSSGIFLKTILSKFTKEDLLVEIGTGVGFVDSDELRRLIILCASEQFA</sequence>
<name>A0AAD7VSA4_9ASCO</name>
<dbReference type="EMBL" id="JARPMG010000005">
    <property type="protein sequence ID" value="KAJ8100822.1"/>
    <property type="molecule type" value="Genomic_DNA"/>
</dbReference>
<feature type="region of interest" description="Disordered" evidence="1">
    <location>
        <begin position="83"/>
        <end position="103"/>
    </location>
</feature>
<comment type="caution">
    <text evidence="2">The sequence shown here is derived from an EMBL/GenBank/DDBJ whole genome shotgun (WGS) entry which is preliminary data.</text>
</comment>
<evidence type="ECO:0000313" key="3">
    <source>
        <dbReference type="Proteomes" id="UP001217417"/>
    </source>
</evidence>
<dbReference type="Proteomes" id="UP001217417">
    <property type="component" value="Unassembled WGS sequence"/>
</dbReference>
<evidence type="ECO:0000313" key="2">
    <source>
        <dbReference type="EMBL" id="KAJ8100822.1"/>
    </source>
</evidence>
<reference evidence="2" key="1">
    <citation type="submission" date="2023-03" db="EMBL/GenBank/DDBJ databases">
        <title>Near-Complete genome sequence of Lipomyces tetrasporous NRRL Y-64009, an oleaginous yeast capable of growing on lignocellulosic hydrolysates.</title>
        <authorList>
            <consortium name="Lawrence Berkeley National Laboratory"/>
            <person name="Jagtap S.S."/>
            <person name="Liu J.-J."/>
            <person name="Walukiewicz H.E."/>
            <person name="Pangilinan J."/>
            <person name="Lipzen A."/>
            <person name="Ahrendt S."/>
            <person name="Koriabine M."/>
            <person name="Cobaugh K."/>
            <person name="Salamov A."/>
            <person name="Yoshinaga Y."/>
            <person name="Ng V."/>
            <person name="Daum C."/>
            <person name="Grigoriev I.V."/>
            <person name="Slininger P.J."/>
            <person name="Dien B.S."/>
            <person name="Jin Y.-S."/>
            <person name="Rao C.V."/>
        </authorList>
    </citation>
    <scope>NUCLEOTIDE SEQUENCE</scope>
    <source>
        <strain evidence="2">NRRL Y-64009</strain>
    </source>
</reference>
<dbReference type="AlphaFoldDB" id="A0AAD7VSA4"/>
<evidence type="ECO:0000256" key="1">
    <source>
        <dbReference type="SAM" id="MobiDB-lite"/>
    </source>
</evidence>
<accession>A0AAD7VSA4</accession>
<dbReference type="RefSeq" id="XP_056044272.1">
    <property type="nucleotide sequence ID" value="XM_056187682.1"/>
</dbReference>
<protein>
    <submittedName>
        <fullName evidence="2">Uncharacterized protein</fullName>
    </submittedName>
</protein>
<organism evidence="2 3">
    <name type="scientific">Lipomyces tetrasporus</name>
    <dbReference type="NCBI Taxonomy" id="54092"/>
    <lineage>
        <taxon>Eukaryota</taxon>
        <taxon>Fungi</taxon>
        <taxon>Dikarya</taxon>
        <taxon>Ascomycota</taxon>
        <taxon>Saccharomycotina</taxon>
        <taxon>Lipomycetes</taxon>
        <taxon>Lipomycetales</taxon>
        <taxon>Lipomycetaceae</taxon>
        <taxon>Lipomyces</taxon>
    </lineage>
</organism>
<keyword evidence="3" id="KW-1185">Reference proteome</keyword>